<keyword evidence="4 7" id="KW-0812">Transmembrane</keyword>
<dbReference type="InterPro" id="IPR032816">
    <property type="entry name" value="VTT_dom"/>
</dbReference>
<evidence type="ECO:0000256" key="4">
    <source>
        <dbReference type="ARBA" id="ARBA00022692"/>
    </source>
</evidence>
<comment type="similarity">
    <text evidence="2">Belongs to the DedA family.</text>
</comment>
<evidence type="ECO:0000256" key="7">
    <source>
        <dbReference type="SAM" id="Phobius"/>
    </source>
</evidence>
<keyword evidence="10" id="KW-1185">Reference proteome</keyword>
<gene>
    <name evidence="9" type="ORF">CTB96_08010</name>
</gene>
<accession>A0A317ZX28</accession>
<dbReference type="InterPro" id="IPR051311">
    <property type="entry name" value="DedA_domain"/>
</dbReference>
<evidence type="ECO:0000256" key="1">
    <source>
        <dbReference type="ARBA" id="ARBA00004651"/>
    </source>
</evidence>
<evidence type="ECO:0000256" key="2">
    <source>
        <dbReference type="ARBA" id="ARBA00010792"/>
    </source>
</evidence>
<dbReference type="EMBL" id="QHLY01000008">
    <property type="protein sequence ID" value="PXA70375.1"/>
    <property type="molecule type" value="Genomic_DNA"/>
</dbReference>
<feature type="transmembrane region" description="Helical" evidence="7">
    <location>
        <begin position="170"/>
        <end position="191"/>
    </location>
</feature>
<feature type="transmembrane region" description="Helical" evidence="7">
    <location>
        <begin position="56"/>
        <end position="76"/>
    </location>
</feature>
<comment type="caution">
    <text evidence="9">The sequence shown here is derived from an EMBL/GenBank/DDBJ whole genome shotgun (WGS) entry which is preliminary data.</text>
</comment>
<dbReference type="Proteomes" id="UP000246722">
    <property type="component" value="Unassembled WGS sequence"/>
</dbReference>
<name>A0A317ZX28_9MICO</name>
<feature type="transmembrane region" description="Helical" evidence="7">
    <location>
        <begin position="7"/>
        <end position="27"/>
    </location>
</feature>
<comment type="subcellular location">
    <subcellularLocation>
        <location evidence="1">Cell membrane</location>
        <topology evidence="1">Multi-pass membrane protein</topology>
    </subcellularLocation>
</comment>
<feature type="domain" description="VTT" evidence="8">
    <location>
        <begin position="35"/>
        <end position="158"/>
    </location>
</feature>
<dbReference type="PANTHER" id="PTHR42709">
    <property type="entry name" value="ALKALINE PHOSPHATASE LIKE PROTEIN"/>
    <property type="match status" value="1"/>
</dbReference>
<keyword evidence="6 7" id="KW-0472">Membrane</keyword>
<evidence type="ECO:0000313" key="9">
    <source>
        <dbReference type="EMBL" id="PXA70375.1"/>
    </source>
</evidence>
<sequence>MEALNELVVSWAQSPFVLLAVMVVVLIDGIFPPMPSEAVVVALASIGLATGSPSPWTVLLAATVGSFLGDNLAFSIGRRVDLARFRWTRGPRAMALLARARVALDRRGASVILTARFVPVGRVAVNVMAGSTGFSRRRFVLLSAVSAAAWAGYSVAVGMVAGAWLQDQPVLGALVAVVLALGCGAVIDWALRRSRRLRRPVLSAAA</sequence>
<keyword evidence="5 7" id="KW-1133">Transmembrane helix</keyword>
<evidence type="ECO:0000256" key="3">
    <source>
        <dbReference type="ARBA" id="ARBA00022475"/>
    </source>
</evidence>
<keyword evidence="3" id="KW-1003">Cell membrane</keyword>
<evidence type="ECO:0000256" key="5">
    <source>
        <dbReference type="ARBA" id="ARBA00022989"/>
    </source>
</evidence>
<reference evidence="9 10" key="1">
    <citation type="submission" date="2018-05" db="EMBL/GenBank/DDBJ databases">
        <title>Genetic diversity of glacier-inhabiting Cryobacterium bacteria in China and description of Cryobacterium mengkeensis sp. nov. and Arthrobacter glacialis sp. nov.</title>
        <authorList>
            <person name="Liu Q."/>
            <person name="Xin Y.-H."/>
        </authorList>
    </citation>
    <scope>NUCLEOTIDE SEQUENCE [LARGE SCALE GENOMIC DNA]</scope>
    <source>
        <strain evidence="9 10">SK-1</strain>
    </source>
</reference>
<dbReference type="RefSeq" id="WP_110126404.1">
    <property type="nucleotide sequence ID" value="NZ_QHLY01000008.1"/>
</dbReference>
<dbReference type="PANTHER" id="PTHR42709:SF6">
    <property type="entry name" value="UNDECAPRENYL PHOSPHATE TRANSPORTER A"/>
    <property type="match status" value="1"/>
</dbReference>
<evidence type="ECO:0000256" key="6">
    <source>
        <dbReference type="ARBA" id="ARBA00023136"/>
    </source>
</evidence>
<feature type="transmembrane region" description="Helical" evidence="7">
    <location>
        <begin position="139"/>
        <end position="164"/>
    </location>
</feature>
<organism evidence="9 10">
    <name type="scientific">Cryobacterium arcticum</name>
    <dbReference type="NCBI Taxonomy" id="670052"/>
    <lineage>
        <taxon>Bacteria</taxon>
        <taxon>Bacillati</taxon>
        <taxon>Actinomycetota</taxon>
        <taxon>Actinomycetes</taxon>
        <taxon>Micrococcales</taxon>
        <taxon>Microbacteriaceae</taxon>
        <taxon>Cryobacterium</taxon>
    </lineage>
</organism>
<proteinExistence type="inferred from homology"/>
<dbReference type="OrthoDB" id="162303at2"/>
<protein>
    <recommendedName>
        <fullName evidence="8">VTT domain-containing protein</fullName>
    </recommendedName>
</protein>
<dbReference type="AlphaFoldDB" id="A0A317ZX28"/>
<dbReference type="Pfam" id="PF09335">
    <property type="entry name" value="VTT_dom"/>
    <property type="match status" value="1"/>
</dbReference>
<evidence type="ECO:0000313" key="10">
    <source>
        <dbReference type="Proteomes" id="UP000246722"/>
    </source>
</evidence>
<dbReference type="GO" id="GO:0005886">
    <property type="term" value="C:plasma membrane"/>
    <property type="evidence" value="ECO:0007669"/>
    <property type="project" value="UniProtKB-SubCell"/>
</dbReference>
<evidence type="ECO:0000259" key="8">
    <source>
        <dbReference type="Pfam" id="PF09335"/>
    </source>
</evidence>